<sequence>MATATPNSRISKKESISKKQISSITASKRYTKDQKQKLIDRFTIQFQERERQFIELSEKQSREVNLKLKNRLNKILRKFWDFKINDILNYERENSVDDVNLITVLKALEEVKNGKISGFESDKENKGV</sequence>
<dbReference type="OrthoDB" id="4010849at2759"/>
<protein>
    <submittedName>
        <fullName evidence="2">Uncharacterized protein</fullName>
    </submittedName>
</protein>
<proteinExistence type="predicted"/>
<reference evidence="3" key="1">
    <citation type="submission" date="2016-04" db="EMBL/GenBank/DDBJ databases">
        <title>Comparative genomics of biotechnologically important yeasts.</title>
        <authorList>
            <consortium name="DOE Joint Genome Institute"/>
            <person name="Riley R."/>
            <person name="Haridas S."/>
            <person name="Wolfe K.H."/>
            <person name="Lopes M.R."/>
            <person name="Hittinger C.T."/>
            <person name="Goker M."/>
            <person name="Salamov A."/>
            <person name="Wisecaver J."/>
            <person name="Long T.M."/>
            <person name="Aerts A.L."/>
            <person name="Barry K."/>
            <person name="Choi C."/>
            <person name="Clum A."/>
            <person name="Coughlan A.Y."/>
            <person name="Deshpande S."/>
            <person name="Douglass A.P."/>
            <person name="Hanson S.J."/>
            <person name="Klenk H.-P."/>
            <person name="Labutti K."/>
            <person name="Lapidus A."/>
            <person name="Lindquist E."/>
            <person name="Lipzen A."/>
            <person name="Meier-Kolthoff J.P."/>
            <person name="Ohm R.A."/>
            <person name="Otillar R.P."/>
            <person name="Pangilinan J."/>
            <person name="Peng Y."/>
            <person name="Rokas A."/>
            <person name="Rosa C.A."/>
            <person name="Scheuner C."/>
            <person name="Sibirny A.A."/>
            <person name="Slot J.C."/>
            <person name="Stielow J.B."/>
            <person name="Sun H."/>
            <person name="Kurtzman C.P."/>
            <person name="Blackwell M."/>
            <person name="Grigoriev I.V."/>
            <person name="Jeffries T.W."/>
        </authorList>
    </citation>
    <scope>NUCLEOTIDE SEQUENCE [LARGE SCALE GENOMIC DNA]</scope>
    <source>
        <strain evidence="3">NRRL YB-2248</strain>
    </source>
</reference>
<evidence type="ECO:0000256" key="1">
    <source>
        <dbReference type="SAM" id="MobiDB-lite"/>
    </source>
</evidence>
<evidence type="ECO:0000313" key="3">
    <source>
        <dbReference type="Proteomes" id="UP000094801"/>
    </source>
</evidence>
<feature type="region of interest" description="Disordered" evidence="1">
    <location>
        <begin position="1"/>
        <end position="22"/>
    </location>
</feature>
<dbReference type="EMBL" id="KV453860">
    <property type="protein sequence ID" value="ODV83866.1"/>
    <property type="molecule type" value="Genomic_DNA"/>
</dbReference>
<name>A0A1E4SWI5_9ASCO</name>
<dbReference type="Proteomes" id="UP000094801">
    <property type="component" value="Unassembled WGS sequence"/>
</dbReference>
<gene>
    <name evidence="2" type="ORF">CANARDRAFT_9156</name>
</gene>
<organism evidence="2 3">
    <name type="scientific">[Candida] arabinofermentans NRRL YB-2248</name>
    <dbReference type="NCBI Taxonomy" id="983967"/>
    <lineage>
        <taxon>Eukaryota</taxon>
        <taxon>Fungi</taxon>
        <taxon>Dikarya</taxon>
        <taxon>Ascomycota</taxon>
        <taxon>Saccharomycotina</taxon>
        <taxon>Pichiomycetes</taxon>
        <taxon>Pichiales</taxon>
        <taxon>Pichiaceae</taxon>
        <taxon>Ogataea</taxon>
        <taxon>Ogataea/Candida clade</taxon>
    </lineage>
</organism>
<accession>A0A1E4SWI5</accession>
<dbReference type="AlphaFoldDB" id="A0A1E4SWI5"/>
<evidence type="ECO:0000313" key="2">
    <source>
        <dbReference type="EMBL" id="ODV83866.1"/>
    </source>
</evidence>
<keyword evidence="3" id="KW-1185">Reference proteome</keyword>